<comment type="caution">
    <text evidence="1">The sequence shown here is derived from an EMBL/GenBank/DDBJ whole genome shotgun (WGS) entry which is preliminary data.</text>
</comment>
<proteinExistence type="predicted"/>
<sequence length="227" mass="25867">MEEIKMNEEKRKTLTIWALKRVKCGIINVKLQELLWSSTRPKAVDQISQLSDALLLRSLIPTDQTLVTTTLSKGYSVSSKIKKFNLIALSQMHTGGKYENLWIVLSNDHIVNLLLGCLALETMEFSCLKGFSRMEIRSSKLKRLNLTLYNDDEEIDHSLEIVTSYLHHLETSGSLHGLKCGLVDLSSMVNTKFTSRHYMYQRHVTCGIILDVFDGCNVEHKLSINHN</sequence>
<dbReference type="Proteomes" id="UP000824120">
    <property type="component" value="Chromosome 3"/>
</dbReference>
<dbReference type="OrthoDB" id="1034868at2759"/>
<keyword evidence="2" id="KW-1185">Reference proteome</keyword>
<organism evidence="1 2">
    <name type="scientific">Solanum commersonii</name>
    <name type="common">Commerson's wild potato</name>
    <name type="synonym">Commerson's nightshade</name>
    <dbReference type="NCBI Taxonomy" id="4109"/>
    <lineage>
        <taxon>Eukaryota</taxon>
        <taxon>Viridiplantae</taxon>
        <taxon>Streptophyta</taxon>
        <taxon>Embryophyta</taxon>
        <taxon>Tracheophyta</taxon>
        <taxon>Spermatophyta</taxon>
        <taxon>Magnoliopsida</taxon>
        <taxon>eudicotyledons</taxon>
        <taxon>Gunneridae</taxon>
        <taxon>Pentapetalae</taxon>
        <taxon>asterids</taxon>
        <taxon>lamiids</taxon>
        <taxon>Solanales</taxon>
        <taxon>Solanaceae</taxon>
        <taxon>Solanoideae</taxon>
        <taxon>Solaneae</taxon>
        <taxon>Solanum</taxon>
    </lineage>
</organism>
<reference evidence="1 2" key="1">
    <citation type="submission" date="2020-09" db="EMBL/GenBank/DDBJ databases">
        <title>De no assembly of potato wild relative species, Solanum commersonii.</title>
        <authorList>
            <person name="Cho K."/>
        </authorList>
    </citation>
    <scope>NUCLEOTIDE SEQUENCE [LARGE SCALE GENOMIC DNA]</scope>
    <source>
        <strain evidence="1">LZ3.2</strain>
        <tissue evidence="1">Leaf</tissue>
    </source>
</reference>
<dbReference type="AlphaFoldDB" id="A0A9J5ZWI5"/>
<accession>A0A9J5ZWI5</accession>
<name>A0A9J5ZWI5_SOLCO</name>
<evidence type="ECO:0000313" key="1">
    <source>
        <dbReference type="EMBL" id="KAG5616717.1"/>
    </source>
</evidence>
<dbReference type="EMBL" id="JACXVP010000003">
    <property type="protein sequence ID" value="KAG5616717.1"/>
    <property type="molecule type" value="Genomic_DNA"/>
</dbReference>
<protein>
    <submittedName>
        <fullName evidence="1">Uncharacterized protein</fullName>
    </submittedName>
</protein>
<gene>
    <name evidence="1" type="ORF">H5410_016541</name>
</gene>
<evidence type="ECO:0000313" key="2">
    <source>
        <dbReference type="Proteomes" id="UP000824120"/>
    </source>
</evidence>